<sequence length="1539" mass="174110">MRLPRLLLNLWVISFLTVIVYSFRDQSENCRLFGECDAVEDSLPEFSENIESEPVVNKITFKIPHQRSYSPSQNEIEWARTKVEELFNRTEPLILENMSEFDKNRQAPSNFWTSHTLSTPYARERSFPALIALLATKRIAKTKGVVPNELNPQLEAICPRDTVQYCENRKYRTFDGSCNNIANPMWGATYSPMQRFIDADYGDGISALRASKTPPHQDLPNVRFLSTSLFREPFAKQEQLTTLVPHFAQFIFNDMVHIASAQLTDGEKQLPIPCCHSGSHGIRHPECASIRIPKNDKRLSDFVDCMPYPRTVTAAREGCPLGPREQANSATSFLDASTIYGSTRQKAKELRSFRNGQLLTTSKSSSFGDIFPSTIDPLKTTFSSVCASSAGHSCFVSGSEHVNFLPTSAALHTLWIRQHNNIANQLLALNKKWTDEQIFQEARRIVIAQLQHITYNEFLPLIVGRESWKKYGLSPKESNAEEDSYKLNTDASILNSFAAVAGQFFFSLFESKLASYSSQGIRVQERPLSELLNDPSSLSFPDKLNSLLRYLIRESPPKMGLQMTEELREKLFKHHGNFGLDLAALLLQTGRDHGIPSYVHWREKCGGSKIKRFEDLENDIQNPSWLLPLLERTFASVEDVDLMILGLAEKPLRGALVGPTFSCIYSLQFRKTKKGDRFWYENSFGPSAFTDEQQTEIKKTTMARILCDNSGINSVQAKVFEASDLYDNFPVACNDTSMLPRMDLERHWFDTDAHIEMPVTMATIRKAIKLGMLEVEERRRKETKNIKIHQGPFHHGDPLLAYGKMMRAKREAIEVSKMSSVLLETTKMLLSGHPALLDNKAPLPLRLDGKTLQQLLPNIDVSSFVNNFTAFLGEEGSVEKCLPRDLPCDHTTPYRTFSGWCNNLRFPHFGNAFGPLMHLLPPSYEDGIDAPRSIAKSGIPLPSPRRISNAIHLDLPYDHKKFTHMVMQFGQLLDHEMTHSPTERGPDDQILNCTRCDSPETLSVHCMPLPIPEDDPHFSTHDDSGERRCLPFARSLLGQLNLGYRNQLNQLTAFLDGSVVYGSTKCEATALRLFQGGKLNFTNLGEVNREALPQGDQEQDCRSKPHHPCFVAGDERNSHQPGLTTIHTIFMREHNRIARQLESINAFWSDEKIYLETRRILGATFQHIVYSEYLPKLIGNSFMTKYDLVPKKAGYFSGYDSTCDASISHPFATAAFRFGHTLIRRMFPRLNSFYRNHSEPVDLVQNFNNVESVYDKDKGGIDSLLLGLIGTPSMAFDRHITNAVRNHLFGRRGEPKSGMDLITLNILRARDHGVQPYNAFREYCGLGRALSFGDLASEMDPASIAALESIYDHVDDIDIFPGLLSERPMGGALMPPTMACIIAEQFSRLKQCDRFYYENDLAETKFSLEQLSEIRKIKLGSILCQNSAALTKIQPDVFSMPNELINAQVPCKDFPRMKLEKWADREICFIGNEQVQRGHTTRKSPCVSCTCTNDGPKCKTMLVGNCESLLKLFLFTDIIQDMACIVQCSKLIRERAGRL</sequence>
<reference evidence="2" key="1">
    <citation type="submission" date="2022-11" db="UniProtKB">
        <authorList>
            <consortium name="WormBaseParasite"/>
        </authorList>
    </citation>
    <scope>IDENTIFICATION</scope>
</reference>
<evidence type="ECO:0000313" key="1">
    <source>
        <dbReference type="Proteomes" id="UP000887579"/>
    </source>
</evidence>
<evidence type="ECO:0000313" key="2">
    <source>
        <dbReference type="WBParaSite" id="ES5_v2.g6168.t1"/>
    </source>
</evidence>
<dbReference type="WBParaSite" id="ES5_v2.g6168.t1">
    <property type="protein sequence ID" value="ES5_v2.g6168.t1"/>
    <property type="gene ID" value="ES5_v2.g6168"/>
</dbReference>
<accession>A0AC34GPJ0</accession>
<protein>
    <submittedName>
        <fullName evidence="2">Peroxidase</fullName>
    </submittedName>
</protein>
<organism evidence="1 2">
    <name type="scientific">Panagrolaimus sp. ES5</name>
    <dbReference type="NCBI Taxonomy" id="591445"/>
    <lineage>
        <taxon>Eukaryota</taxon>
        <taxon>Metazoa</taxon>
        <taxon>Ecdysozoa</taxon>
        <taxon>Nematoda</taxon>
        <taxon>Chromadorea</taxon>
        <taxon>Rhabditida</taxon>
        <taxon>Tylenchina</taxon>
        <taxon>Panagrolaimomorpha</taxon>
        <taxon>Panagrolaimoidea</taxon>
        <taxon>Panagrolaimidae</taxon>
        <taxon>Panagrolaimus</taxon>
    </lineage>
</organism>
<proteinExistence type="predicted"/>
<name>A0AC34GPJ0_9BILA</name>
<dbReference type="Proteomes" id="UP000887579">
    <property type="component" value="Unplaced"/>
</dbReference>